<evidence type="ECO:0000313" key="5">
    <source>
        <dbReference type="Proteomes" id="UP001268542"/>
    </source>
</evidence>
<dbReference type="Pfam" id="PF05949">
    <property type="entry name" value="DUF881"/>
    <property type="match status" value="1"/>
</dbReference>
<feature type="coiled-coil region" evidence="2">
    <location>
        <begin position="74"/>
        <end position="101"/>
    </location>
</feature>
<proteinExistence type="inferred from homology"/>
<evidence type="ECO:0000256" key="3">
    <source>
        <dbReference type="SAM" id="MobiDB-lite"/>
    </source>
</evidence>
<comment type="caution">
    <text evidence="4">The sequence shown here is derived from an EMBL/GenBank/DDBJ whole genome shotgun (WGS) entry which is preliminary data.</text>
</comment>
<comment type="similarity">
    <text evidence="1">Belongs to the UPF0749 family.</text>
</comment>
<evidence type="ECO:0000256" key="2">
    <source>
        <dbReference type="SAM" id="Coils"/>
    </source>
</evidence>
<dbReference type="EMBL" id="JAVYII010000003">
    <property type="protein sequence ID" value="MDT9593037.1"/>
    <property type="molecule type" value="Genomic_DNA"/>
</dbReference>
<protein>
    <submittedName>
        <fullName evidence="4">DUF881 domain-containing protein</fullName>
    </submittedName>
</protein>
<keyword evidence="5" id="KW-1185">Reference proteome</keyword>
<keyword evidence="2" id="KW-0175">Coiled coil</keyword>
<dbReference type="Proteomes" id="UP001268542">
    <property type="component" value="Unassembled WGS sequence"/>
</dbReference>
<dbReference type="PANTHER" id="PTHR37313">
    <property type="entry name" value="UPF0749 PROTEIN RV1825"/>
    <property type="match status" value="1"/>
</dbReference>
<feature type="region of interest" description="Disordered" evidence="3">
    <location>
        <begin position="1"/>
        <end position="34"/>
    </location>
</feature>
<name>A0ABU3PW31_9ACTN</name>
<dbReference type="InterPro" id="IPR010273">
    <property type="entry name" value="DUF881"/>
</dbReference>
<gene>
    <name evidence="4" type="ORF">RDV89_08155</name>
</gene>
<organism evidence="4 5">
    <name type="scientific">Nocardioides imazamoxiresistens</name>
    <dbReference type="NCBI Taxonomy" id="3231893"/>
    <lineage>
        <taxon>Bacteria</taxon>
        <taxon>Bacillati</taxon>
        <taxon>Actinomycetota</taxon>
        <taxon>Actinomycetes</taxon>
        <taxon>Propionibacteriales</taxon>
        <taxon>Nocardioidaceae</taxon>
        <taxon>Nocardioides</taxon>
    </lineage>
</organism>
<accession>A0ABU3PW31</accession>
<dbReference type="Gene3D" id="3.30.70.1880">
    <property type="entry name" value="Protein of unknown function DUF881"/>
    <property type="match status" value="1"/>
</dbReference>
<dbReference type="RefSeq" id="WP_315732464.1">
    <property type="nucleotide sequence ID" value="NZ_JAVYII010000003.1"/>
</dbReference>
<evidence type="ECO:0000256" key="1">
    <source>
        <dbReference type="ARBA" id="ARBA00009108"/>
    </source>
</evidence>
<evidence type="ECO:0000313" key="4">
    <source>
        <dbReference type="EMBL" id="MDT9593037.1"/>
    </source>
</evidence>
<sequence>MSPGSHASPSEPGPDAPRRRPGWLRRAGGSGGSPWRWGTPTVLLLSGGLFVTSAISSAGTDLRPGRYQDLSAIVAAEGAQAESLTDRVARLDEEVAGLSENLGDADVDDLQDQVEELSATAGLTEVSGEGLTITLSDSPAEVREASDRNQNLFVVHQQDIQVIVNALWAGGAEAVTIQGQRVVTTTGIKCQGNVIFLQGLPYPQPYEISAIGDADALQDAIDADRRIGTYREQAADPEIAIGWDLDEEPALTAPAYRGLLDLQYAEPMGS</sequence>
<dbReference type="PANTHER" id="PTHR37313:SF4">
    <property type="entry name" value="CONSERVED MEMBRANE PROTEIN-RELATED"/>
    <property type="match status" value="1"/>
</dbReference>
<reference evidence="4 5" key="1">
    <citation type="submission" date="2023-08" db="EMBL/GenBank/DDBJ databases">
        <title>Nocardioides seae sp. nov., a bacterium isolated from a soil.</title>
        <authorList>
            <person name="Wang X."/>
        </authorList>
    </citation>
    <scope>NUCLEOTIDE SEQUENCE [LARGE SCALE GENOMIC DNA]</scope>
    <source>
        <strain evidence="4 5">YZH12</strain>
    </source>
</reference>